<evidence type="ECO:0000313" key="10">
    <source>
        <dbReference type="EMBL" id="KAK4187433.1"/>
    </source>
</evidence>
<name>A0AAN7AHH8_9PEZI</name>
<protein>
    <recommendedName>
        <fullName evidence="1">protein S-acyltransferase</fullName>
        <ecNumber evidence="1">2.3.1.225</ecNumber>
    </recommendedName>
</protein>
<dbReference type="PANTHER" id="PTHR24161:SF85">
    <property type="entry name" value="PALMITOYLTRANSFERASE HIP14"/>
    <property type="match status" value="1"/>
</dbReference>
<dbReference type="Proteomes" id="UP001302126">
    <property type="component" value="Unassembled WGS sequence"/>
</dbReference>
<feature type="repeat" description="ANK" evidence="4">
    <location>
        <begin position="1092"/>
        <end position="1125"/>
    </location>
</feature>
<evidence type="ECO:0000256" key="1">
    <source>
        <dbReference type="ARBA" id="ARBA00012210"/>
    </source>
</evidence>
<sequence length="1316" mass="146897">MDSDTPAKRPHRPPQGRHEFGIGIMCALTLEATAVGQLFDETWKVNQFFPGHHSTSTTYSTGRIGDHKVVLVHLRNMSKNASSAAATDLARDFYNIKLVLVVGICGGAPLLYGKQRAVAEEQFLGDVVISEGIFQYDYGRQLPGDFLPKINTLATGAIMQEKLTGSVYPGRQFDTLFHSDYLHKHHEPEECEKCAQGADSVCVTSMEKTCDVLKCSLDHLVVRSRLEDQTQPFVHYGAFASGDRVMRDGHHRDELAARDKVVAFEMEGTSVWETFPNCLVIKSICDYSDSHKNKKSQAYAAATAAAGARAFLEEWPVYVPEPRRVALSPENMILLDKLQTSPYRDRKDRNPDRIKDPGCGKSVLAKYLVDHVVPSDNTGTTCYFFFKDDFEDQKTVTSALSCILHQLFKRKPELFSDEVRNRLVADAKKFTESFDDLWDVLIEAAQDQEAGDIVCIFDALDDAKKLRDRGGLSVIHLSGSTDEEMEQISQEIRIFIEHRVQGLSSLLRLEDHEEKFILGKLLAVPHRTYLWVYLTLDLLESKANIDNVGLMQALFELPHSVDEAYERILSSSSDQEETKKILQIILAAERPLTVTEMNFALAIREDHRSYQESALAPKERLVDYLRQVCGLFITINHSKVYLLHQTAREFLIRNESAADSDKEATGLTWKHSVDLVEAHHHLAKICAWHLLFPDVNVKTKEEDYEKRLAESDNFPFLGYSAFCRPLLWYLTFHRDYTQPGKPLTIAACLGLVGLVKYFLKADDCKIENRDLLERTALAWAAVRGFPDVVRVLIKGRGGLFRGFARLSSSHKGAFVDAEDNRGRTPLLMCCQGLGEYASPAVIAALVENGANIEARDHRYDNHTPLIAACVGGSEAVVRVLLEHGADPNVRSSERSIRLEDTPLAKAVERGRMDIVKVLLEHDADIEKGRRRGTPLALACETQNEPMISLLLDKGANIHQLSDGHTALHIALCHGRNRTLPVPKYLLDRSSIMNFTGGYREVLPAVQLLLDRGADINGQCIDGTTALYYYCRESFPKANCEEVVTFLLDHGAGMENCTTDGESALDAAAAANNFALVQLLIGRSANLHNRNAEGWTPLAHAAAIYHHPRMIQFLTDQGADVNVRAYRGRSPLSLCISSLSLKEVAEVLLDNGAVVDKRDDDGRTPLSWAVDNNGHLGVAELLLERGTDPNSTDNEGRSVMSWAAGSEHGRDLAELLIKYGARVDTEDERFLSPLFWALHMGSPEFVAVLRENRAPEMEYPLQKGYTERRQAEADVRLALAKLQVGGDEEASQTADLKIDDSDDETRVDVDVYEVEVK</sequence>
<dbReference type="GO" id="GO:0003824">
    <property type="term" value="F:catalytic activity"/>
    <property type="evidence" value="ECO:0007669"/>
    <property type="project" value="InterPro"/>
</dbReference>
<dbReference type="InterPro" id="IPR035994">
    <property type="entry name" value="Nucleoside_phosphorylase_sf"/>
</dbReference>
<feature type="domain" description="Nucleoside phosphorylase" evidence="6">
    <location>
        <begin position="22"/>
        <end position="271"/>
    </location>
</feature>
<feature type="repeat" description="ANK" evidence="4">
    <location>
        <begin position="1059"/>
        <end position="1091"/>
    </location>
</feature>
<accession>A0AAN7AHH8</accession>
<keyword evidence="3 4" id="KW-0040">ANK repeat</keyword>
<reference evidence="10" key="2">
    <citation type="submission" date="2023-05" db="EMBL/GenBank/DDBJ databases">
        <authorList>
            <consortium name="Lawrence Berkeley National Laboratory"/>
            <person name="Steindorff A."/>
            <person name="Hensen N."/>
            <person name="Bonometti L."/>
            <person name="Westerberg I."/>
            <person name="Brannstrom I.O."/>
            <person name="Guillou S."/>
            <person name="Cros-Aarteil S."/>
            <person name="Calhoun S."/>
            <person name="Haridas S."/>
            <person name="Kuo A."/>
            <person name="Mondo S."/>
            <person name="Pangilinan J."/>
            <person name="Riley R."/>
            <person name="Labutti K."/>
            <person name="Andreopoulos B."/>
            <person name="Lipzen A."/>
            <person name="Chen C."/>
            <person name="Yanf M."/>
            <person name="Daum C."/>
            <person name="Ng V."/>
            <person name="Clum A."/>
            <person name="Ohm R."/>
            <person name="Martin F."/>
            <person name="Silar P."/>
            <person name="Natvig D."/>
            <person name="Lalanne C."/>
            <person name="Gautier V."/>
            <person name="Ament-Velasquez S.L."/>
            <person name="Kruys A."/>
            <person name="Hutchinson M.I."/>
            <person name="Powell A.J."/>
            <person name="Barry K."/>
            <person name="Miller A.N."/>
            <person name="Grigoriev I.V."/>
            <person name="Debuchy R."/>
            <person name="Gladieux P."/>
            <person name="Thoren M.H."/>
            <person name="Johannesson H."/>
        </authorList>
    </citation>
    <scope>NUCLEOTIDE SEQUENCE</scope>
    <source>
        <strain evidence="10">PSN309</strain>
    </source>
</reference>
<dbReference type="Pfam" id="PF12796">
    <property type="entry name" value="Ank_2"/>
    <property type="match status" value="3"/>
</dbReference>
<feature type="domain" description="DUF7069" evidence="8">
    <location>
        <begin position="488"/>
        <end position="557"/>
    </location>
</feature>
<dbReference type="Pfam" id="PF01048">
    <property type="entry name" value="PNP_UDP_1"/>
    <property type="match status" value="1"/>
</dbReference>
<feature type="repeat" description="ANK" evidence="4">
    <location>
        <begin position="1194"/>
        <end position="1227"/>
    </location>
</feature>
<feature type="repeat" description="ANK" evidence="4">
    <location>
        <begin position="898"/>
        <end position="930"/>
    </location>
</feature>
<evidence type="ECO:0000259" key="9">
    <source>
        <dbReference type="Pfam" id="PF24883"/>
    </source>
</evidence>
<evidence type="ECO:0000259" key="6">
    <source>
        <dbReference type="Pfam" id="PF01048"/>
    </source>
</evidence>
<dbReference type="InterPro" id="IPR054471">
    <property type="entry name" value="GPIID_WHD"/>
</dbReference>
<dbReference type="Gene3D" id="3.40.50.300">
    <property type="entry name" value="P-loop containing nucleotide triphosphate hydrolases"/>
    <property type="match status" value="1"/>
</dbReference>
<feature type="repeat" description="ANK" evidence="4">
    <location>
        <begin position="1126"/>
        <end position="1159"/>
    </location>
</feature>
<dbReference type="Gene3D" id="3.40.50.1580">
    <property type="entry name" value="Nucleoside phosphorylase domain"/>
    <property type="match status" value="1"/>
</dbReference>
<dbReference type="PROSITE" id="PS50297">
    <property type="entry name" value="ANK_REP_REGION"/>
    <property type="match status" value="6"/>
</dbReference>
<dbReference type="InterPro" id="IPR036770">
    <property type="entry name" value="Ankyrin_rpt-contain_sf"/>
</dbReference>
<dbReference type="PANTHER" id="PTHR24161">
    <property type="entry name" value="ANK_REP_REGION DOMAIN-CONTAINING PROTEIN-RELATED"/>
    <property type="match status" value="1"/>
</dbReference>
<feature type="compositionally biased region" description="Basic and acidic residues" evidence="5">
    <location>
        <begin position="1295"/>
        <end position="1304"/>
    </location>
</feature>
<keyword evidence="11" id="KW-1185">Reference proteome</keyword>
<dbReference type="EMBL" id="MU864403">
    <property type="protein sequence ID" value="KAK4187433.1"/>
    <property type="molecule type" value="Genomic_DNA"/>
</dbReference>
<feature type="domain" description="Nephrocystin 3-like N-terminal" evidence="9">
    <location>
        <begin position="356"/>
        <end position="467"/>
    </location>
</feature>
<dbReference type="Pfam" id="PF23239">
    <property type="entry name" value="DUF7069"/>
    <property type="match status" value="1"/>
</dbReference>
<dbReference type="InterPro" id="IPR055497">
    <property type="entry name" value="DUF7069"/>
</dbReference>
<proteinExistence type="predicted"/>
<evidence type="ECO:0000256" key="2">
    <source>
        <dbReference type="ARBA" id="ARBA00022737"/>
    </source>
</evidence>
<evidence type="ECO:0000256" key="3">
    <source>
        <dbReference type="ARBA" id="ARBA00023043"/>
    </source>
</evidence>
<organism evidence="10 11">
    <name type="scientific">Podospora australis</name>
    <dbReference type="NCBI Taxonomy" id="1536484"/>
    <lineage>
        <taxon>Eukaryota</taxon>
        <taxon>Fungi</taxon>
        <taxon>Dikarya</taxon>
        <taxon>Ascomycota</taxon>
        <taxon>Pezizomycotina</taxon>
        <taxon>Sordariomycetes</taxon>
        <taxon>Sordariomycetidae</taxon>
        <taxon>Sordariales</taxon>
        <taxon>Podosporaceae</taxon>
        <taxon>Podospora</taxon>
    </lineage>
</organism>
<dbReference type="InterPro" id="IPR002110">
    <property type="entry name" value="Ankyrin_rpt"/>
</dbReference>
<feature type="repeat" description="ANK" evidence="4">
    <location>
        <begin position="1160"/>
        <end position="1193"/>
    </location>
</feature>
<feature type="domain" description="GPI inositol-deacylase winged helix" evidence="7">
    <location>
        <begin position="566"/>
        <end position="659"/>
    </location>
</feature>
<evidence type="ECO:0000259" key="8">
    <source>
        <dbReference type="Pfam" id="PF23239"/>
    </source>
</evidence>
<dbReference type="EC" id="2.3.1.225" evidence="1"/>
<gene>
    <name evidence="10" type="ORF">QBC35DRAFT_474562</name>
</gene>
<dbReference type="GO" id="GO:0009116">
    <property type="term" value="P:nucleoside metabolic process"/>
    <property type="evidence" value="ECO:0007669"/>
    <property type="project" value="InterPro"/>
</dbReference>
<feature type="repeat" description="ANK" evidence="4">
    <location>
        <begin position="860"/>
        <end position="892"/>
    </location>
</feature>
<dbReference type="Gene3D" id="1.25.40.20">
    <property type="entry name" value="Ankyrin repeat-containing domain"/>
    <property type="match status" value="4"/>
</dbReference>
<keyword evidence="2" id="KW-0677">Repeat</keyword>
<dbReference type="Pfam" id="PF22939">
    <property type="entry name" value="WHD_GPIID"/>
    <property type="match status" value="1"/>
</dbReference>
<feature type="repeat" description="ANK" evidence="4">
    <location>
        <begin position="930"/>
        <end position="962"/>
    </location>
</feature>
<dbReference type="InterPro" id="IPR056884">
    <property type="entry name" value="NPHP3-like_N"/>
</dbReference>
<dbReference type="Pfam" id="PF24883">
    <property type="entry name" value="NPHP3_N"/>
    <property type="match status" value="1"/>
</dbReference>
<evidence type="ECO:0000256" key="4">
    <source>
        <dbReference type="PROSITE-ProRule" id="PRU00023"/>
    </source>
</evidence>
<dbReference type="InterPro" id="IPR000845">
    <property type="entry name" value="Nucleoside_phosphorylase_d"/>
</dbReference>
<dbReference type="SUPFAM" id="SSF48403">
    <property type="entry name" value="Ankyrin repeat"/>
    <property type="match status" value="2"/>
</dbReference>
<feature type="repeat" description="ANK" evidence="4">
    <location>
        <begin position="962"/>
        <end position="997"/>
    </location>
</feature>
<dbReference type="SMART" id="SM00248">
    <property type="entry name" value="ANK"/>
    <property type="match status" value="13"/>
</dbReference>
<comment type="caution">
    <text evidence="10">The sequence shown here is derived from an EMBL/GenBank/DDBJ whole genome shotgun (WGS) entry which is preliminary data.</text>
</comment>
<reference evidence="10" key="1">
    <citation type="journal article" date="2023" name="Mol. Phylogenet. Evol.">
        <title>Genome-scale phylogeny and comparative genomics of the fungal order Sordariales.</title>
        <authorList>
            <person name="Hensen N."/>
            <person name="Bonometti L."/>
            <person name="Westerberg I."/>
            <person name="Brannstrom I.O."/>
            <person name="Guillou S."/>
            <person name="Cros-Aarteil S."/>
            <person name="Calhoun S."/>
            <person name="Haridas S."/>
            <person name="Kuo A."/>
            <person name="Mondo S."/>
            <person name="Pangilinan J."/>
            <person name="Riley R."/>
            <person name="LaButti K."/>
            <person name="Andreopoulos B."/>
            <person name="Lipzen A."/>
            <person name="Chen C."/>
            <person name="Yan M."/>
            <person name="Daum C."/>
            <person name="Ng V."/>
            <person name="Clum A."/>
            <person name="Steindorff A."/>
            <person name="Ohm R.A."/>
            <person name="Martin F."/>
            <person name="Silar P."/>
            <person name="Natvig D.O."/>
            <person name="Lalanne C."/>
            <person name="Gautier V."/>
            <person name="Ament-Velasquez S.L."/>
            <person name="Kruys A."/>
            <person name="Hutchinson M.I."/>
            <person name="Powell A.J."/>
            <person name="Barry K."/>
            <person name="Miller A.N."/>
            <person name="Grigoriev I.V."/>
            <person name="Debuchy R."/>
            <person name="Gladieux P."/>
            <person name="Hiltunen Thoren M."/>
            <person name="Johannesson H."/>
        </authorList>
    </citation>
    <scope>NUCLEOTIDE SEQUENCE</scope>
    <source>
        <strain evidence="10">PSN309</strain>
    </source>
</reference>
<dbReference type="SUPFAM" id="SSF53167">
    <property type="entry name" value="Purine and uridine phosphorylases"/>
    <property type="match status" value="1"/>
</dbReference>
<evidence type="ECO:0000313" key="11">
    <source>
        <dbReference type="Proteomes" id="UP001302126"/>
    </source>
</evidence>
<feature type="region of interest" description="Disordered" evidence="5">
    <location>
        <begin position="1284"/>
        <end position="1304"/>
    </location>
</feature>
<dbReference type="InterPro" id="IPR027417">
    <property type="entry name" value="P-loop_NTPase"/>
</dbReference>
<dbReference type="PROSITE" id="PS50088">
    <property type="entry name" value="ANK_REPEAT"/>
    <property type="match status" value="9"/>
</dbReference>
<evidence type="ECO:0000259" key="7">
    <source>
        <dbReference type="Pfam" id="PF22939"/>
    </source>
</evidence>
<evidence type="ECO:0000256" key="5">
    <source>
        <dbReference type="SAM" id="MobiDB-lite"/>
    </source>
</evidence>